<dbReference type="Proteomes" id="UP000663864">
    <property type="component" value="Unassembled WGS sequence"/>
</dbReference>
<protein>
    <submittedName>
        <fullName evidence="2">Uncharacterized protein</fullName>
    </submittedName>
</protein>
<comment type="caution">
    <text evidence="2">The sequence shown here is derived from an EMBL/GenBank/DDBJ whole genome shotgun (WGS) entry which is preliminary data.</text>
</comment>
<feature type="signal peptide" evidence="1">
    <location>
        <begin position="1"/>
        <end position="18"/>
    </location>
</feature>
<evidence type="ECO:0000313" key="2">
    <source>
        <dbReference type="EMBL" id="CAF1506172.1"/>
    </source>
</evidence>
<name>A0A815TJ52_9BILA</name>
<reference evidence="2" key="1">
    <citation type="submission" date="2021-02" db="EMBL/GenBank/DDBJ databases">
        <authorList>
            <person name="Nowell W R."/>
        </authorList>
    </citation>
    <scope>NUCLEOTIDE SEQUENCE</scope>
</reference>
<proteinExistence type="predicted"/>
<gene>
    <name evidence="2" type="ORF">ZHD862_LOCUS37686</name>
</gene>
<organism evidence="2 3">
    <name type="scientific">Rotaria sordida</name>
    <dbReference type="NCBI Taxonomy" id="392033"/>
    <lineage>
        <taxon>Eukaryota</taxon>
        <taxon>Metazoa</taxon>
        <taxon>Spiralia</taxon>
        <taxon>Gnathifera</taxon>
        <taxon>Rotifera</taxon>
        <taxon>Eurotatoria</taxon>
        <taxon>Bdelloidea</taxon>
        <taxon>Philodinida</taxon>
        <taxon>Philodinidae</taxon>
        <taxon>Rotaria</taxon>
    </lineage>
</organism>
<keyword evidence="1" id="KW-0732">Signal</keyword>
<feature type="chain" id="PRO_5032507379" evidence="1">
    <location>
        <begin position="19"/>
        <end position="188"/>
    </location>
</feature>
<accession>A0A815TJ52</accession>
<sequence>MFFATIILFFLGINLVRCTDKALDEHFSNKGTLLESILQQRRLIEMNGIHKLGLSAKTLLKNRALTVSCYWGAAHSLPINYNTLTTAAGWEVCFYSSTSCTSLADSKNKTSTHLFAAGIGPGSTDDCNKPESTYIQNNYQCTSKLTCCFTNLCNTASGNNNGNGAYLNECTKSYLFLIVIANIMLFSM</sequence>
<evidence type="ECO:0000256" key="1">
    <source>
        <dbReference type="SAM" id="SignalP"/>
    </source>
</evidence>
<dbReference type="EMBL" id="CAJNOT010007432">
    <property type="protein sequence ID" value="CAF1506172.1"/>
    <property type="molecule type" value="Genomic_DNA"/>
</dbReference>
<dbReference type="AlphaFoldDB" id="A0A815TJ52"/>
<evidence type="ECO:0000313" key="3">
    <source>
        <dbReference type="Proteomes" id="UP000663864"/>
    </source>
</evidence>